<dbReference type="GeneID" id="61357943"/>
<dbReference type="SMART" id="SM00382">
    <property type="entry name" value="AAA"/>
    <property type="match status" value="1"/>
</dbReference>
<dbReference type="CDD" id="cd19481">
    <property type="entry name" value="RecA-like_protease"/>
    <property type="match status" value="1"/>
</dbReference>
<accession>A0A8T0C4P6</accession>
<keyword evidence="2" id="KW-0547">Nucleotide-binding</keyword>
<dbReference type="EMBL" id="AHCD03000035">
    <property type="protein sequence ID" value="KAF7785727.1"/>
    <property type="molecule type" value="Genomic_DNA"/>
</dbReference>
<dbReference type="Proteomes" id="UP000016480">
    <property type="component" value="Unassembled WGS sequence"/>
</dbReference>
<protein>
    <recommendedName>
        <fullName evidence="4">AAA+ ATPase domain-containing protein</fullName>
    </recommendedName>
</protein>
<name>A0A8T0C4P6_9GAMM</name>
<dbReference type="Pfam" id="PF00004">
    <property type="entry name" value="AAA"/>
    <property type="match status" value="1"/>
</dbReference>
<dbReference type="AlphaFoldDB" id="A0A8T0C4P6"/>
<evidence type="ECO:0000256" key="3">
    <source>
        <dbReference type="ARBA" id="ARBA00022840"/>
    </source>
</evidence>
<proteinExistence type="inferred from homology"/>
<dbReference type="InterPro" id="IPR050221">
    <property type="entry name" value="26S_Proteasome_ATPase"/>
</dbReference>
<dbReference type="InterPro" id="IPR003959">
    <property type="entry name" value="ATPase_AAA_core"/>
</dbReference>
<dbReference type="Gene3D" id="3.40.50.300">
    <property type="entry name" value="P-loop containing nucleotide triphosphate hydrolases"/>
    <property type="match status" value="1"/>
</dbReference>
<comment type="similarity">
    <text evidence="1">Belongs to the AAA ATPase family.</text>
</comment>
<dbReference type="PANTHER" id="PTHR23073">
    <property type="entry name" value="26S PROTEASOME REGULATORY SUBUNIT"/>
    <property type="match status" value="1"/>
</dbReference>
<feature type="domain" description="AAA+ ATPase" evidence="4">
    <location>
        <begin position="274"/>
        <end position="406"/>
    </location>
</feature>
<dbReference type="SUPFAM" id="SSF52540">
    <property type="entry name" value="P-loop containing nucleoside triphosphate hydrolases"/>
    <property type="match status" value="1"/>
</dbReference>
<reference evidence="5 6" key="1">
    <citation type="journal article" date="2012" name="J. Bacteriol.">
        <title>Genome sequence of the cycloprodigiosin-producing bacterial strain Pseudoalteromonas rubra ATCC 29570(T).</title>
        <authorList>
            <person name="Xie B.B."/>
            <person name="Shu Y.L."/>
            <person name="Qin Q.L."/>
            <person name="Rong J.C."/>
            <person name="Zhang X.Y."/>
            <person name="Chen X.L."/>
            <person name="Zhou B.C."/>
            <person name="Zhang Y.Z."/>
        </authorList>
    </citation>
    <scope>NUCLEOTIDE SEQUENCE [LARGE SCALE GENOMIC DNA]</scope>
    <source>
        <strain evidence="5 6">DSM 6842</strain>
    </source>
</reference>
<evidence type="ECO:0000256" key="2">
    <source>
        <dbReference type="ARBA" id="ARBA00022741"/>
    </source>
</evidence>
<sequence length="479" mass="53831">MNTQTLEEINTNELSEEAEKAELARAQRLARIPVPLFHANDRPDELGSALLREFSWLKAILDARIASYFEDLHVRVADFTPPDLSTQSYYGAMVLHYGLSVKERVVLAIALAAELVPDLLDVLQTRNTLYDLPYAEFGASQNSSRSGFTPTVQTALYILAGADVTELIEARAVFEPDGKLLSNALLTIPTKDSDSQLGSVLLSVSQCCLQQVLLGCQSAPEYSADFPATALRTDQHWEELVLPEATQYHLDEIALWLRHGNTLRFEWADTPQVQGYKALFYGPPGTGKTLTATLLAKKLDVPVYRVDLSQVVSKYIGETEKNLEKVFKRAEQQNWILLFDEADALFSNRGEVNSANDRHANQEVAYLLQRIDTCQNMVILTSNLKDNIDDAFLRRFQSIIYFPRPQAEQRAQLWRRGFSSKADLSALDIDWLAQEYDLTGAEINNIIRFASLKSIDKNSNTIDPQDIIIGIQREKQKGS</sequence>
<evidence type="ECO:0000256" key="1">
    <source>
        <dbReference type="ARBA" id="ARBA00006914"/>
    </source>
</evidence>
<dbReference type="GO" id="GO:0005524">
    <property type="term" value="F:ATP binding"/>
    <property type="evidence" value="ECO:0007669"/>
    <property type="project" value="UniProtKB-KW"/>
</dbReference>
<comment type="caution">
    <text evidence="5">The sequence shown here is derived from an EMBL/GenBank/DDBJ whole genome shotgun (WGS) entry which is preliminary data.</text>
</comment>
<evidence type="ECO:0000313" key="6">
    <source>
        <dbReference type="Proteomes" id="UP000016480"/>
    </source>
</evidence>
<dbReference type="GO" id="GO:0016887">
    <property type="term" value="F:ATP hydrolysis activity"/>
    <property type="evidence" value="ECO:0007669"/>
    <property type="project" value="InterPro"/>
</dbReference>
<dbReference type="InterPro" id="IPR027417">
    <property type="entry name" value="P-loop_NTPase"/>
</dbReference>
<evidence type="ECO:0000259" key="4">
    <source>
        <dbReference type="SMART" id="SM00382"/>
    </source>
</evidence>
<dbReference type="RefSeq" id="WP_010386077.1">
    <property type="nucleotide sequence ID" value="NZ_AHCD03000035.1"/>
</dbReference>
<gene>
    <name evidence="5" type="ORF">PRUB_a0096</name>
</gene>
<organism evidence="5 6">
    <name type="scientific">Pseudoalteromonas rubra</name>
    <dbReference type="NCBI Taxonomy" id="43658"/>
    <lineage>
        <taxon>Bacteria</taxon>
        <taxon>Pseudomonadati</taxon>
        <taxon>Pseudomonadota</taxon>
        <taxon>Gammaproteobacteria</taxon>
        <taxon>Alteromonadales</taxon>
        <taxon>Pseudoalteromonadaceae</taxon>
        <taxon>Pseudoalteromonas</taxon>
    </lineage>
</organism>
<evidence type="ECO:0000313" key="5">
    <source>
        <dbReference type="EMBL" id="KAF7785727.1"/>
    </source>
</evidence>
<dbReference type="InterPro" id="IPR003593">
    <property type="entry name" value="AAA+_ATPase"/>
</dbReference>
<keyword evidence="3" id="KW-0067">ATP-binding</keyword>